<evidence type="ECO:0000256" key="2">
    <source>
        <dbReference type="ARBA" id="ARBA00023231"/>
    </source>
</evidence>
<evidence type="ECO:0000313" key="6">
    <source>
        <dbReference type="Proteomes" id="UP000199392"/>
    </source>
</evidence>
<evidence type="ECO:0000259" key="4">
    <source>
        <dbReference type="Pfam" id="PF02579"/>
    </source>
</evidence>
<feature type="domain" description="Dinitrogenase iron-molybdenum cofactor biosynthesis" evidence="4">
    <location>
        <begin position="37"/>
        <end position="131"/>
    </location>
</feature>
<dbReference type="PANTHER" id="PTHR33937:SF1">
    <property type="entry name" value="IRON-MOLIBDENUM COFACTOR PROCESSING PROTEIN"/>
    <property type="match status" value="1"/>
</dbReference>
<dbReference type="CDD" id="cd00853">
    <property type="entry name" value="NifX"/>
    <property type="match status" value="1"/>
</dbReference>
<sequence>MSRTLRVIDGDTASAGPAPGETPLRIAIATNDMEYLGAHFGSAKKFAVYEVWKSGHRFIEAHEFDNVTKQKGKHDDQDDKITPKVEALRGCALLFALAIGGPSAAKIVKAGVHPIKRKDPEPIEAVLEQVQVMLNGTPPPFLRKILGTFDKPSFMDDYAQETV</sequence>
<dbReference type="InterPro" id="IPR051840">
    <property type="entry name" value="NifX/NifY_domain"/>
</dbReference>
<dbReference type="InterPro" id="IPR034169">
    <property type="entry name" value="NifX-like"/>
</dbReference>
<keyword evidence="2" id="KW-0535">Nitrogen fixation</keyword>
<gene>
    <name evidence="5" type="ORF">SAMN04488050_102329</name>
</gene>
<proteinExistence type="inferred from homology"/>
<dbReference type="STRING" id="311180.SAMN04488050_102329"/>
<organism evidence="5 6">
    <name type="scientific">Alloyangia pacifica</name>
    <dbReference type="NCBI Taxonomy" id="311180"/>
    <lineage>
        <taxon>Bacteria</taxon>
        <taxon>Pseudomonadati</taxon>
        <taxon>Pseudomonadota</taxon>
        <taxon>Alphaproteobacteria</taxon>
        <taxon>Rhodobacterales</taxon>
        <taxon>Roseobacteraceae</taxon>
        <taxon>Alloyangia</taxon>
    </lineage>
</organism>
<reference evidence="6" key="1">
    <citation type="submission" date="2016-10" db="EMBL/GenBank/DDBJ databases">
        <authorList>
            <person name="Varghese N."/>
            <person name="Submissions S."/>
        </authorList>
    </citation>
    <scope>NUCLEOTIDE SEQUENCE [LARGE SCALE GENOMIC DNA]</scope>
    <source>
        <strain evidence="6">DSM 26894</strain>
    </source>
</reference>
<dbReference type="SUPFAM" id="SSF53146">
    <property type="entry name" value="Nitrogenase accessory factor-like"/>
    <property type="match status" value="1"/>
</dbReference>
<dbReference type="NCBIfam" id="TIGR02663">
    <property type="entry name" value="nifX"/>
    <property type="match status" value="1"/>
</dbReference>
<dbReference type="InterPro" id="IPR003731">
    <property type="entry name" value="Di-Nase_FeMo-co_biosynth"/>
</dbReference>
<dbReference type="GO" id="GO:0009399">
    <property type="term" value="P:nitrogen fixation"/>
    <property type="evidence" value="ECO:0007669"/>
    <property type="project" value="InterPro"/>
</dbReference>
<feature type="region of interest" description="Disordered" evidence="3">
    <location>
        <begin position="1"/>
        <end position="21"/>
    </location>
</feature>
<dbReference type="GO" id="GO:0051540">
    <property type="term" value="F:metal cluster binding"/>
    <property type="evidence" value="ECO:0007669"/>
    <property type="project" value="InterPro"/>
</dbReference>
<accession>A0A1I6QTI0</accession>
<dbReference type="AlphaFoldDB" id="A0A1I6QTI0"/>
<keyword evidence="6" id="KW-1185">Reference proteome</keyword>
<dbReference type="InterPro" id="IPR036105">
    <property type="entry name" value="DiNase_FeMo-co_biosyn_sf"/>
</dbReference>
<dbReference type="RefSeq" id="WP_092419765.1">
    <property type="nucleotide sequence ID" value="NZ_FNCL01000001.1"/>
</dbReference>
<name>A0A1I6QTI0_9RHOB</name>
<dbReference type="PANTHER" id="PTHR33937">
    <property type="entry name" value="IRON-MOLYBDENUM PROTEIN-RELATED-RELATED"/>
    <property type="match status" value="1"/>
</dbReference>
<dbReference type="OrthoDB" id="9797941at2"/>
<dbReference type="Proteomes" id="UP000199392">
    <property type="component" value="Unassembled WGS sequence"/>
</dbReference>
<evidence type="ECO:0000256" key="3">
    <source>
        <dbReference type="SAM" id="MobiDB-lite"/>
    </source>
</evidence>
<dbReference type="InterPro" id="IPR013480">
    <property type="entry name" value="NifX"/>
</dbReference>
<protein>
    <submittedName>
        <fullName evidence="5">Nitrogen fixation protein NifX</fullName>
    </submittedName>
</protein>
<evidence type="ECO:0000313" key="5">
    <source>
        <dbReference type="EMBL" id="SFS55827.1"/>
    </source>
</evidence>
<dbReference type="Pfam" id="PF02579">
    <property type="entry name" value="Nitro_FeMo-Co"/>
    <property type="match status" value="1"/>
</dbReference>
<comment type="similarity">
    <text evidence="1">Belongs to the NifX/NifY family.</text>
</comment>
<dbReference type="Gene3D" id="3.30.420.130">
    <property type="entry name" value="Dinitrogenase iron-molybdenum cofactor biosynthesis domain"/>
    <property type="match status" value="1"/>
</dbReference>
<dbReference type="EMBL" id="FOZW01000002">
    <property type="protein sequence ID" value="SFS55827.1"/>
    <property type="molecule type" value="Genomic_DNA"/>
</dbReference>
<evidence type="ECO:0000256" key="1">
    <source>
        <dbReference type="ARBA" id="ARBA00010285"/>
    </source>
</evidence>